<dbReference type="Proteomes" id="UP001337305">
    <property type="component" value="Unassembled WGS sequence"/>
</dbReference>
<evidence type="ECO:0000313" key="2">
    <source>
        <dbReference type="Proteomes" id="UP001337305"/>
    </source>
</evidence>
<evidence type="ECO:0000313" key="1">
    <source>
        <dbReference type="EMBL" id="MEF3834162.1"/>
    </source>
</evidence>
<comment type="caution">
    <text evidence="1">The sequence shown here is derived from an EMBL/GenBank/DDBJ whole genome shotgun (WGS) entry which is preliminary data.</text>
</comment>
<organism evidence="1 2">
    <name type="scientific">Flavivirga spongiicola</name>
    <dbReference type="NCBI Taxonomy" id="421621"/>
    <lineage>
        <taxon>Bacteria</taxon>
        <taxon>Pseudomonadati</taxon>
        <taxon>Bacteroidota</taxon>
        <taxon>Flavobacteriia</taxon>
        <taxon>Flavobacteriales</taxon>
        <taxon>Flavobacteriaceae</taxon>
        <taxon>Flavivirga</taxon>
    </lineage>
</organism>
<keyword evidence="2" id="KW-1185">Reference proteome</keyword>
<gene>
    <name evidence="1" type="ORF">N1F79_13575</name>
</gene>
<dbReference type="EMBL" id="JAODOP010000004">
    <property type="protein sequence ID" value="MEF3834162.1"/>
    <property type="molecule type" value="Genomic_DNA"/>
</dbReference>
<reference evidence="1 2" key="1">
    <citation type="submission" date="2022-09" db="EMBL/GenBank/DDBJ databases">
        <title>Genome sequencing of Flavivirga sp. MEBiC05379.</title>
        <authorList>
            <person name="Oh H.-M."/>
            <person name="Kwon K.K."/>
            <person name="Park M.J."/>
            <person name="Yang S.-H."/>
        </authorList>
    </citation>
    <scope>NUCLEOTIDE SEQUENCE [LARGE SCALE GENOMIC DNA]</scope>
    <source>
        <strain evidence="1 2">MEBiC05379</strain>
    </source>
</reference>
<name>A0ABU7XW99_9FLAO</name>
<accession>A0ABU7XW99</accession>
<proteinExistence type="predicted"/>
<protein>
    <submittedName>
        <fullName evidence="1">Uncharacterized protein</fullName>
    </submittedName>
</protein>
<sequence>MALGNNQETYIEYCPEDGSCSFEVKQNEQLILKHDNFGMLYPELLTGDKVVLKFEYKRNQEKDVYDGSYTEQVFIELDPDQIELEKENLKGIKILFARLCYCKGQTGYYRVKEGKIIIKKLQDKTYEIELKFKIHDIPQIITQIKKVFNLL</sequence>
<dbReference type="RefSeq" id="WP_303306496.1">
    <property type="nucleotide sequence ID" value="NZ_JAODOP010000004.1"/>
</dbReference>